<evidence type="ECO:0000313" key="3">
    <source>
        <dbReference type="Proteomes" id="UP001152622"/>
    </source>
</evidence>
<protein>
    <submittedName>
        <fullName evidence="2">Uncharacterized protein</fullName>
    </submittedName>
</protein>
<name>A0A9Q1IL07_SYNKA</name>
<accession>A0A9Q1IL07</accession>
<organism evidence="2 3">
    <name type="scientific">Synaphobranchus kaupii</name>
    <name type="common">Kaup's arrowtooth eel</name>
    <dbReference type="NCBI Taxonomy" id="118154"/>
    <lineage>
        <taxon>Eukaryota</taxon>
        <taxon>Metazoa</taxon>
        <taxon>Chordata</taxon>
        <taxon>Craniata</taxon>
        <taxon>Vertebrata</taxon>
        <taxon>Euteleostomi</taxon>
        <taxon>Actinopterygii</taxon>
        <taxon>Neopterygii</taxon>
        <taxon>Teleostei</taxon>
        <taxon>Anguilliformes</taxon>
        <taxon>Synaphobranchidae</taxon>
        <taxon>Synaphobranchus</taxon>
    </lineage>
</organism>
<reference evidence="2" key="1">
    <citation type="journal article" date="2023" name="Science">
        <title>Genome structures resolve the early diversification of teleost fishes.</title>
        <authorList>
            <person name="Parey E."/>
            <person name="Louis A."/>
            <person name="Montfort J."/>
            <person name="Bouchez O."/>
            <person name="Roques C."/>
            <person name="Iampietro C."/>
            <person name="Lluch J."/>
            <person name="Castinel A."/>
            <person name="Donnadieu C."/>
            <person name="Desvignes T."/>
            <person name="Floi Bucao C."/>
            <person name="Jouanno E."/>
            <person name="Wen M."/>
            <person name="Mejri S."/>
            <person name="Dirks R."/>
            <person name="Jansen H."/>
            <person name="Henkel C."/>
            <person name="Chen W.J."/>
            <person name="Zahm M."/>
            <person name="Cabau C."/>
            <person name="Klopp C."/>
            <person name="Thompson A.W."/>
            <person name="Robinson-Rechavi M."/>
            <person name="Braasch I."/>
            <person name="Lecointre G."/>
            <person name="Bobe J."/>
            <person name="Postlethwait J.H."/>
            <person name="Berthelot C."/>
            <person name="Roest Crollius H."/>
            <person name="Guiguen Y."/>
        </authorList>
    </citation>
    <scope>NUCLEOTIDE SEQUENCE</scope>
    <source>
        <strain evidence="2">WJC10195</strain>
    </source>
</reference>
<keyword evidence="3" id="KW-1185">Reference proteome</keyword>
<evidence type="ECO:0000256" key="1">
    <source>
        <dbReference type="SAM" id="MobiDB-lite"/>
    </source>
</evidence>
<evidence type="ECO:0000313" key="2">
    <source>
        <dbReference type="EMBL" id="KAJ8344516.1"/>
    </source>
</evidence>
<dbReference type="AlphaFoldDB" id="A0A9Q1IL07"/>
<gene>
    <name evidence="2" type="ORF">SKAU_G00318450</name>
</gene>
<comment type="caution">
    <text evidence="2">The sequence shown here is derived from an EMBL/GenBank/DDBJ whole genome shotgun (WGS) entry which is preliminary data.</text>
</comment>
<sequence length="71" mass="7858">MQRPEKSPALYKTISFRRRHPSRGVGRTRCISPPPMNYAGVSEPPVTAGDTNTGPRAAGSCLQLFFLVWIQ</sequence>
<proteinExistence type="predicted"/>
<dbReference type="Proteomes" id="UP001152622">
    <property type="component" value="Chromosome 13"/>
</dbReference>
<feature type="region of interest" description="Disordered" evidence="1">
    <location>
        <begin position="22"/>
        <end position="52"/>
    </location>
</feature>
<dbReference type="EMBL" id="JAINUF010000013">
    <property type="protein sequence ID" value="KAJ8344516.1"/>
    <property type="molecule type" value="Genomic_DNA"/>
</dbReference>